<comment type="caution">
    <text evidence="4">The sequence shown here is derived from an EMBL/GenBank/DDBJ whole genome shotgun (WGS) entry which is preliminary data.</text>
</comment>
<dbReference type="Proteomes" id="UP000245934">
    <property type="component" value="Unassembled WGS sequence"/>
</dbReference>
<dbReference type="GeneID" id="97609123"/>
<feature type="domain" description="Glycosyltransferase subfamily 4-like N-terminal" evidence="3">
    <location>
        <begin position="43"/>
        <end position="147"/>
    </location>
</feature>
<dbReference type="CDD" id="cd03801">
    <property type="entry name" value="GT4_PimA-like"/>
    <property type="match status" value="1"/>
</dbReference>
<dbReference type="OrthoDB" id="132546at2157"/>
<evidence type="ECO:0008006" key="6">
    <source>
        <dbReference type="Google" id="ProtNLM"/>
    </source>
</evidence>
<dbReference type="PANTHER" id="PTHR46401:SF2">
    <property type="entry name" value="GLYCOSYLTRANSFERASE WBBK-RELATED"/>
    <property type="match status" value="1"/>
</dbReference>
<dbReference type="InterPro" id="IPR028098">
    <property type="entry name" value="Glyco_trans_4-like_N"/>
</dbReference>
<evidence type="ECO:0000256" key="1">
    <source>
        <dbReference type="ARBA" id="ARBA00022679"/>
    </source>
</evidence>
<dbReference type="EMBL" id="QGMZ01000024">
    <property type="protein sequence ID" value="PWR72909.1"/>
    <property type="molecule type" value="Genomic_DNA"/>
</dbReference>
<dbReference type="Gene3D" id="3.40.50.2000">
    <property type="entry name" value="Glycogen Phosphorylase B"/>
    <property type="match status" value="2"/>
</dbReference>
<dbReference type="GO" id="GO:0016757">
    <property type="term" value="F:glycosyltransferase activity"/>
    <property type="evidence" value="ECO:0007669"/>
    <property type="project" value="InterPro"/>
</dbReference>
<dbReference type="InterPro" id="IPR001296">
    <property type="entry name" value="Glyco_trans_1"/>
</dbReference>
<organism evidence="4 5">
    <name type="scientific">Methanospirillum stamsii</name>
    <dbReference type="NCBI Taxonomy" id="1277351"/>
    <lineage>
        <taxon>Archaea</taxon>
        <taxon>Methanobacteriati</taxon>
        <taxon>Methanobacteriota</taxon>
        <taxon>Stenosarchaea group</taxon>
        <taxon>Methanomicrobia</taxon>
        <taxon>Methanomicrobiales</taxon>
        <taxon>Methanospirillaceae</taxon>
        <taxon>Methanospirillum</taxon>
    </lineage>
</organism>
<proteinExistence type="predicted"/>
<evidence type="ECO:0000259" key="2">
    <source>
        <dbReference type="Pfam" id="PF00534"/>
    </source>
</evidence>
<keyword evidence="5" id="KW-1185">Reference proteome</keyword>
<evidence type="ECO:0000313" key="4">
    <source>
        <dbReference type="EMBL" id="PWR72909.1"/>
    </source>
</evidence>
<protein>
    <recommendedName>
        <fullName evidence="6">Glycosyltransferase family 1 protein</fullName>
    </recommendedName>
</protein>
<dbReference type="PANTHER" id="PTHR46401">
    <property type="entry name" value="GLYCOSYLTRANSFERASE WBBK-RELATED"/>
    <property type="match status" value="1"/>
</dbReference>
<dbReference type="Pfam" id="PF00534">
    <property type="entry name" value="Glycos_transf_1"/>
    <property type="match status" value="1"/>
</dbReference>
<keyword evidence="1" id="KW-0808">Transferase</keyword>
<dbReference type="SUPFAM" id="SSF53756">
    <property type="entry name" value="UDP-Glycosyltransferase/glycogen phosphorylase"/>
    <property type="match status" value="1"/>
</dbReference>
<evidence type="ECO:0000259" key="3">
    <source>
        <dbReference type="Pfam" id="PF13439"/>
    </source>
</evidence>
<dbReference type="Pfam" id="PF13439">
    <property type="entry name" value="Glyco_transf_4"/>
    <property type="match status" value="1"/>
</dbReference>
<accession>A0A2V2MZK8</accession>
<sequence>MQIIFPLIKAGSGSDVFTYNLVTGLKKTSITTNIKYLPLWSGYIPYLSRLFCDTSEYDLIHSNTWNGFAFKNNLPLVVTEYHLVNDPIFLPYKTSLQRLYHSYIFQCEKKSINVADSVISISNYTKNKIEEVFGYSDSILIYNGIDETIFKPFDVENQRVNSNNVVPSKNKILFFSGNAIIRKGGDLLPKIMNELGDKYSLLISGGLRKNTHLNAPNIISTRKLSLQELVETYNNADIFLFPTRLEGFGLSVAEAMACGKPVVTTNCSSMPELVVDGKGGYLCPMDDVKAFADAIRHLAEDENLRKKMGIFNRQRILDMFTIGRMTNEYIRLYRKLI</sequence>
<gene>
    <name evidence="4" type="ORF">DLD82_11615</name>
</gene>
<evidence type="ECO:0000313" key="5">
    <source>
        <dbReference type="Proteomes" id="UP000245934"/>
    </source>
</evidence>
<dbReference type="AlphaFoldDB" id="A0A2V2MZK8"/>
<reference evidence="4 5" key="1">
    <citation type="submission" date="2018-05" db="EMBL/GenBank/DDBJ databases">
        <title>Draft genome of Methanospirillum stamsii Pt1.</title>
        <authorList>
            <person name="Dueholm M.S."/>
            <person name="Nielsen P.H."/>
            <person name="Bakmann L.F."/>
            <person name="Otzen D.E."/>
        </authorList>
    </citation>
    <scope>NUCLEOTIDE SEQUENCE [LARGE SCALE GENOMIC DNA]</scope>
    <source>
        <strain evidence="4 5">Pt1</strain>
    </source>
</reference>
<name>A0A2V2MZK8_9EURY</name>
<feature type="domain" description="Glycosyl transferase family 1" evidence="2">
    <location>
        <begin position="164"/>
        <end position="314"/>
    </location>
</feature>
<dbReference type="RefSeq" id="WP_109941293.1">
    <property type="nucleotide sequence ID" value="NZ_CP176366.1"/>
</dbReference>